<dbReference type="Proteomes" id="UP000322699">
    <property type="component" value="Unassembled WGS sequence"/>
</dbReference>
<evidence type="ECO:0000313" key="1">
    <source>
        <dbReference type="EMBL" id="KAA1258740.1"/>
    </source>
</evidence>
<accession>A0A5B1CGN1</accession>
<name>A0A5B1CGN1_9BACT</name>
<dbReference type="EMBL" id="VRLW01000001">
    <property type="protein sequence ID" value="KAA1258740.1"/>
    <property type="molecule type" value="Genomic_DNA"/>
</dbReference>
<dbReference type="AlphaFoldDB" id="A0A5B1CGN1"/>
<sequence>MISRSPEDRQFYEARMKFLHDEEARLIHAREEGADAGKVQLLQQLLGEPEQSIGDLLQLNSDTLASLLADLQQRLRTRNG</sequence>
<evidence type="ECO:0000313" key="2">
    <source>
        <dbReference type="Proteomes" id="UP000322699"/>
    </source>
</evidence>
<gene>
    <name evidence="1" type="ORF">LF1_12630</name>
</gene>
<protein>
    <submittedName>
        <fullName evidence="1">Uncharacterized protein</fullName>
    </submittedName>
</protein>
<organism evidence="1 2">
    <name type="scientific">Rubripirellula obstinata</name>
    <dbReference type="NCBI Taxonomy" id="406547"/>
    <lineage>
        <taxon>Bacteria</taxon>
        <taxon>Pseudomonadati</taxon>
        <taxon>Planctomycetota</taxon>
        <taxon>Planctomycetia</taxon>
        <taxon>Pirellulales</taxon>
        <taxon>Pirellulaceae</taxon>
        <taxon>Rubripirellula</taxon>
    </lineage>
</organism>
<comment type="caution">
    <text evidence="1">The sequence shown here is derived from an EMBL/GenBank/DDBJ whole genome shotgun (WGS) entry which is preliminary data.</text>
</comment>
<keyword evidence="2" id="KW-1185">Reference proteome</keyword>
<proteinExistence type="predicted"/>
<reference evidence="1 2" key="1">
    <citation type="submission" date="2019-08" db="EMBL/GenBank/DDBJ databases">
        <title>Deep-cultivation of Planctomycetes and their phenomic and genomic characterization uncovers novel biology.</title>
        <authorList>
            <person name="Wiegand S."/>
            <person name="Jogler M."/>
            <person name="Boedeker C."/>
            <person name="Pinto D."/>
            <person name="Vollmers J."/>
            <person name="Rivas-Marin E."/>
            <person name="Kohn T."/>
            <person name="Peeters S.H."/>
            <person name="Heuer A."/>
            <person name="Rast P."/>
            <person name="Oberbeckmann S."/>
            <person name="Bunk B."/>
            <person name="Jeske O."/>
            <person name="Meyerdierks A."/>
            <person name="Storesund J.E."/>
            <person name="Kallscheuer N."/>
            <person name="Luecker S."/>
            <person name="Lage O.M."/>
            <person name="Pohl T."/>
            <person name="Merkel B.J."/>
            <person name="Hornburger P."/>
            <person name="Mueller R.-W."/>
            <person name="Bruemmer F."/>
            <person name="Labrenz M."/>
            <person name="Spormann A.M."/>
            <person name="Op Den Camp H."/>
            <person name="Overmann J."/>
            <person name="Amann R."/>
            <person name="Jetten M.S.M."/>
            <person name="Mascher T."/>
            <person name="Medema M.H."/>
            <person name="Devos D.P."/>
            <person name="Kaster A.-K."/>
            <person name="Ovreas L."/>
            <person name="Rohde M."/>
            <person name="Galperin M.Y."/>
            <person name="Jogler C."/>
        </authorList>
    </citation>
    <scope>NUCLEOTIDE SEQUENCE [LARGE SCALE GENOMIC DNA]</scope>
    <source>
        <strain evidence="1 2">LF1</strain>
    </source>
</reference>